<keyword evidence="1" id="KW-0479">Metal-binding</keyword>
<evidence type="ECO:0000313" key="3">
    <source>
        <dbReference type="EMBL" id="GIL47827.1"/>
    </source>
</evidence>
<dbReference type="SFLD" id="SFLDG01135">
    <property type="entry name" value="C1.5.6:_HAD__Beta-PGM__Phospha"/>
    <property type="match status" value="1"/>
</dbReference>
<dbReference type="AlphaFoldDB" id="A0A8J4EVZ1"/>
<keyword evidence="4" id="KW-1185">Reference proteome</keyword>
<dbReference type="InterPro" id="IPR006439">
    <property type="entry name" value="HAD-SF_hydro_IA"/>
</dbReference>
<dbReference type="InterPro" id="IPR036412">
    <property type="entry name" value="HAD-like_sf"/>
</dbReference>
<dbReference type="NCBIfam" id="TIGR01509">
    <property type="entry name" value="HAD-SF-IA-v3"/>
    <property type="match status" value="1"/>
</dbReference>
<dbReference type="SFLD" id="SFLDG01129">
    <property type="entry name" value="C1.5:_HAD__Beta-PGM__Phosphata"/>
    <property type="match status" value="1"/>
</dbReference>
<accession>A0A8J4EVZ1</accession>
<dbReference type="FunFam" id="3.40.50.1000:FF:000036">
    <property type="entry name" value="HAD family hydrolase"/>
    <property type="match status" value="1"/>
</dbReference>
<comment type="caution">
    <text evidence="3">The sequence shown here is derived from an EMBL/GenBank/DDBJ whole genome shotgun (WGS) entry which is preliminary data.</text>
</comment>
<dbReference type="InterPro" id="IPR023214">
    <property type="entry name" value="HAD_sf"/>
</dbReference>
<dbReference type="SFLD" id="SFLDS00003">
    <property type="entry name" value="Haloacid_Dehalogenase"/>
    <property type="match status" value="1"/>
</dbReference>
<gene>
    <name evidence="3" type="ORF">Vafri_3979</name>
</gene>
<dbReference type="SFLD" id="SFLDF00035">
    <property type="entry name" value="phosphoglycolate_phosphatase"/>
    <property type="match status" value="1"/>
</dbReference>
<evidence type="ECO:0000313" key="4">
    <source>
        <dbReference type="Proteomes" id="UP000747399"/>
    </source>
</evidence>
<dbReference type="GO" id="GO:0046872">
    <property type="term" value="F:metal ion binding"/>
    <property type="evidence" value="ECO:0007669"/>
    <property type="project" value="UniProtKB-KW"/>
</dbReference>
<dbReference type="InterPro" id="IPR044999">
    <property type="entry name" value="CbbY-like"/>
</dbReference>
<dbReference type="Gene3D" id="1.10.150.240">
    <property type="entry name" value="Putative phosphatase, domain 2"/>
    <property type="match status" value="1"/>
</dbReference>
<dbReference type="Gene3D" id="3.40.50.1000">
    <property type="entry name" value="HAD superfamily/HAD-like"/>
    <property type="match status" value="1"/>
</dbReference>
<organism evidence="3 4">
    <name type="scientific">Volvox africanus</name>
    <dbReference type="NCBI Taxonomy" id="51714"/>
    <lineage>
        <taxon>Eukaryota</taxon>
        <taxon>Viridiplantae</taxon>
        <taxon>Chlorophyta</taxon>
        <taxon>core chlorophytes</taxon>
        <taxon>Chlorophyceae</taxon>
        <taxon>CS clade</taxon>
        <taxon>Chlamydomonadales</taxon>
        <taxon>Volvocaceae</taxon>
        <taxon>Volvox</taxon>
    </lineage>
</organism>
<keyword evidence="2" id="KW-0378">Hydrolase</keyword>
<proteinExistence type="predicted"/>
<dbReference type="PANTHER" id="PTHR42896:SF2">
    <property type="entry name" value="CBBY-LIKE PROTEIN"/>
    <property type="match status" value="1"/>
</dbReference>
<dbReference type="Proteomes" id="UP000747399">
    <property type="component" value="Unassembled WGS sequence"/>
</dbReference>
<dbReference type="EMBL" id="BNCO01000005">
    <property type="protein sequence ID" value="GIL47827.1"/>
    <property type="molecule type" value="Genomic_DNA"/>
</dbReference>
<name>A0A8J4EVZ1_9CHLO</name>
<evidence type="ECO:0000256" key="1">
    <source>
        <dbReference type="ARBA" id="ARBA00022723"/>
    </source>
</evidence>
<dbReference type="PANTHER" id="PTHR42896">
    <property type="entry name" value="XYLULOSE-1,5-BISPHOSPHATE (XUBP) PHOSPHATASE"/>
    <property type="match status" value="1"/>
</dbReference>
<evidence type="ECO:0000256" key="2">
    <source>
        <dbReference type="ARBA" id="ARBA00022801"/>
    </source>
</evidence>
<dbReference type="Pfam" id="PF00702">
    <property type="entry name" value="Hydrolase"/>
    <property type="match status" value="1"/>
</dbReference>
<reference evidence="3" key="1">
    <citation type="journal article" date="2021" name="Proc. Natl. Acad. Sci. U.S.A.">
        <title>Three genomes in the algal genus Volvox reveal the fate of a haploid sex-determining region after a transition to homothallism.</title>
        <authorList>
            <person name="Yamamoto K."/>
            <person name="Hamaji T."/>
            <person name="Kawai-Toyooka H."/>
            <person name="Matsuzaki R."/>
            <person name="Takahashi F."/>
            <person name="Nishimura Y."/>
            <person name="Kawachi M."/>
            <person name="Noguchi H."/>
            <person name="Minakuchi Y."/>
            <person name="Umen J.G."/>
            <person name="Toyoda A."/>
            <person name="Nozaki H."/>
        </authorList>
    </citation>
    <scope>NUCLEOTIDE SEQUENCE</scope>
    <source>
        <strain evidence="3">NIES-3780</strain>
    </source>
</reference>
<dbReference type="SUPFAM" id="SSF56784">
    <property type="entry name" value="HAD-like"/>
    <property type="match status" value="1"/>
</dbReference>
<dbReference type="GO" id="GO:0016787">
    <property type="term" value="F:hydrolase activity"/>
    <property type="evidence" value="ECO:0007669"/>
    <property type="project" value="UniProtKB-KW"/>
</dbReference>
<dbReference type="InterPro" id="IPR023198">
    <property type="entry name" value="PGP-like_dom2"/>
</dbReference>
<protein>
    <submittedName>
        <fullName evidence="3">Uncharacterized protein</fullName>
    </submittedName>
</protein>
<sequence length="286" mass="31109">MQSTINRSRHFTNTPFKAASRGVQRGPRRCVLAKAQQLPEALLFDCDGVLVDTERDGHRISFNQAFKQKGLDHEWGVDLYGELLEIGGGKERMTKYFNDHLDKDPFKSIKDPAARKSLVQELHLLKTDLFMNLVDTGAMPLRPGVARLIGEALSAGVPVAVCSTSNERAVSNIVRVMLGSRVASVMRVFAGDVVPKKKPDPAIYLLAARELGVNPARCVVVEDSRIGLKAAKAAGMTCIITKSSYTQEEDFTGADAVFPSLGQDSDPGQVTLNRLCLLMAQAKALA</sequence>